<evidence type="ECO:0000256" key="8">
    <source>
        <dbReference type="ARBA" id="ARBA00022982"/>
    </source>
</evidence>
<dbReference type="PIRSF" id="PIRSF006446">
    <property type="entry name" value="Cyt_quinol_oxidase_1"/>
    <property type="match status" value="1"/>
</dbReference>
<evidence type="ECO:0000256" key="12">
    <source>
        <dbReference type="PIRNR" id="PIRNR006446"/>
    </source>
</evidence>
<dbReference type="GO" id="GO:0005886">
    <property type="term" value="C:plasma membrane"/>
    <property type="evidence" value="ECO:0007669"/>
    <property type="project" value="UniProtKB-SubCell"/>
</dbReference>
<feature type="transmembrane region" description="Helical" evidence="12">
    <location>
        <begin position="128"/>
        <end position="148"/>
    </location>
</feature>
<feature type="transmembrane region" description="Helical" evidence="12">
    <location>
        <begin position="175"/>
        <end position="198"/>
    </location>
</feature>
<comment type="similarity">
    <text evidence="2 12">Belongs to the cytochrome ubiquinol oxidase subunit 1 family.</text>
</comment>
<keyword evidence="10 12" id="KW-0408">Iron</keyword>
<keyword evidence="11 12" id="KW-0472">Membrane</keyword>
<keyword evidence="3 12" id="KW-0813">Transport</keyword>
<evidence type="ECO:0000256" key="9">
    <source>
        <dbReference type="ARBA" id="ARBA00022989"/>
    </source>
</evidence>
<dbReference type="GO" id="GO:0046872">
    <property type="term" value="F:metal ion binding"/>
    <property type="evidence" value="ECO:0007669"/>
    <property type="project" value="UniProtKB-UniRule"/>
</dbReference>
<dbReference type="GO" id="GO:0070069">
    <property type="term" value="C:cytochrome complex"/>
    <property type="evidence" value="ECO:0007669"/>
    <property type="project" value="UniProtKB-UniRule"/>
</dbReference>
<sequence>MNHLLNARFLFGLTMAVHIIFAVLGVGIPLMMLIAEITFQKTKDRDYAIMTKRWTKTFTILLGVGIPTGTIASVQLSVLWPSFMEAVGKVISLPFQIEIYAFFLESIFMTIYVYAADRISNPLRILSLTLVTIGAILSAILITNVHAWQETPSGFDYVNGEFLNVNPWKAFFNPIFLTTASHVVTSAFMVGSFMIVTVAAYKMLRKGVNEREYKFHQKALMIALAVGGLSGVATALNGHDSAMKLHIFQPEKLAAAEGLFETTANAPLAVGGIVDPNTQQVKWALQVPSLLSILATGKPSGIVRGLNEFPRDEWPPLVTHILFDSMVGVGTLLILLAVLGFWFKRINKDRRFPKWLLWGFVLSGPLSIAGIELGWSFSEIGRQPWTIYRVLRTSEAVTTNGNMGLFFLIFVGLYVLLGVITLLVLRYYFKRHPLSKDLEKIN</sequence>
<dbReference type="InterPro" id="IPR002585">
    <property type="entry name" value="Cyt-d_ubiquinol_oxidase_su_1"/>
</dbReference>
<evidence type="ECO:0000256" key="6">
    <source>
        <dbReference type="ARBA" id="ARBA00022692"/>
    </source>
</evidence>
<dbReference type="EMBL" id="SMAB01000014">
    <property type="protein sequence ID" value="TCS81074.1"/>
    <property type="molecule type" value="Genomic_DNA"/>
</dbReference>
<accession>A0A4R3KCV1</accession>
<evidence type="ECO:0000313" key="14">
    <source>
        <dbReference type="Proteomes" id="UP000295788"/>
    </source>
</evidence>
<keyword evidence="14" id="KW-1185">Reference proteome</keyword>
<comment type="caution">
    <text evidence="13">The sequence shown here is derived from an EMBL/GenBank/DDBJ whole genome shotgun (WGS) entry which is preliminary data.</text>
</comment>
<evidence type="ECO:0000313" key="13">
    <source>
        <dbReference type="EMBL" id="TCS81074.1"/>
    </source>
</evidence>
<dbReference type="Pfam" id="PF01654">
    <property type="entry name" value="Cyt_bd_oxida_I"/>
    <property type="match status" value="1"/>
</dbReference>
<dbReference type="GO" id="GO:0009055">
    <property type="term" value="F:electron transfer activity"/>
    <property type="evidence" value="ECO:0007669"/>
    <property type="project" value="UniProtKB-UniRule"/>
</dbReference>
<feature type="transmembrane region" description="Helical" evidence="12">
    <location>
        <begin position="355"/>
        <end position="375"/>
    </location>
</feature>
<feature type="transmembrane region" description="Helical" evidence="12">
    <location>
        <begin position="99"/>
        <end position="116"/>
    </location>
</feature>
<dbReference type="GO" id="GO:0016682">
    <property type="term" value="F:oxidoreductase activity, acting on diphenols and related substances as donors, oxygen as acceptor"/>
    <property type="evidence" value="ECO:0007669"/>
    <property type="project" value="TreeGrafter"/>
</dbReference>
<reference evidence="13 14" key="1">
    <citation type="submission" date="2019-03" db="EMBL/GenBank/DDBJ databases">
        <title>Genomic Encyclopedia of Type Strains, Phase IV (KMG-IV): sequencing the most valuable type-strain genomes for metagenomic binning, comparative biology and taxonomic classification.</title>
        <authorList>
            <person name="Goeker M."/>
        </authorList>
    </citation>
    <scope>NUCLEOTIDE SEQUENCE [LARGE SCALE GENOMIC DNA]</scope>
    <source>
        <strain evidence="13 14">DSM 23802</strain>
    </source>
</reference>
<dbReference type="OrthoDB" id="9807042at2"/>
<protein>
    <submittedName>
        <fullName evidence="13">Cytochrome bd-I ubiquinol oxidase subunit 1 apoprotein</fullName>
    </submittedName>
</protein>
<evidence type="ECO:0000256" key="1">
    <source>
        <dbReference type="ARBA" id="ARBA00004651"/>
    </source>
</evidence>
<dbReference type="GO" id="GO:0020037">
    <property type="term" value="F:heme binding"/>
    <property type="evidence" value="ECO:0007669"/>
    <property type="project" value="TreeGrafter"/>
</dbReference>
<dbReference type="Proteomes" id="UP000295788">
    <property type="component" value="Unassembled WGS sequence"/>
</dbReference>
<feature type="transmembrane region" description="Helical" evidence="12">
    <location>
        <begin position="405"/>
        <end position="429"/>
    </location>
</feature>
<gene>
    <name evidence="13" type="ORF">EDD72_11457</name>
</gene>
<organism evidence="13 14">
    <name type="scientific">Tepidibacillus fermentans</name>
    <dbReference type="NCBI Taxonomy" id="1281767"/>
    <lineage>
        <taxon>Bacteria</taxon>
        <taxon>Bacillati</taxon>
        <taxon>Bacillota</taxon>
        <taxon>Bacilli</taxon>
        <taxon>Bacillales</taxon>
        <taxon>Bacillaceae</taxon>
        <taxon>Tepidibacillus</taxon>
    </lineage>
</organism>
<comment type="subcellular location">
    <subcellularLocation>
        <location evidence="1">Cell membrane</location>
        <topology evidence="1">Multi-pass membrane protein</topology>
    </subcellularLocation>
</comment>
<evidence type="ECO:0000256" key="5">
    <source>
        <dbReference type="ARBA" id="ARBA00022617"/>
    </source>
</evidence>
<keyword evidence="6 12" id="KW-0812">Transmembrane</keyword>
<dbReference type="PANTHER" id="PTHR30365">
    <property type="entry name" value="CYTOCHROME D UBIQUINOL OXIDASE"/>
    <property type="match status" value="1"/>
</dbReference>
<evidence type="ECO:0000256" key="2">
    <source>
        <dbReference type="ARBA" id="ARBA00009819"/>
    </source>
</evidence>
<dbReference type="GO" id="GO:0019646">
    <property type="term" value="P:aerobic electron transport chain"/>
    <property type="evidence" value="ECO:0007669"/>
    <property type="project" value="InterPro"/>
</dbReference>
<feature type="transmembrane region" description="Helical" evidence="12">
    <location>
        <begin position="15"/>
        <end position="37"/>
    </location>
</feature>
<keyword evidence="4 12" id="KW-1003">Cell membrane</keyword>
<feature type="transmembrane region" description="Helical" evidence="12">
    <location>
        <begin position="321"/>
        <end position="343"/>
    </location>
</feature>
<feature type="transmembrane region" description="Helical" evidence="12">
    <location>
        <begin position="58"/>
        <end position="79"/>
    </location>
</feature>
<evidence type="ECO:0000256" key="7">
    <source>
        <dbReference type="ARBA" id="ARBA00022723"/>
    </source>
</evidence>
<dbReference type="PANTHER" id="PTHR30365:SF14">
    <property type="entry name" value="CYTOCHROME BD MENAQUINOL OXIDASE SUBUNIT I-RELATED"/>
    <property type="match status" value="1"/>
</dbReference>
<dbReference type="AlphaFoldDB" id="A0A4R3KCV1"/>
<evidence type="ECO:0000256" key="4">
    <source>
        <dbReference type="ARBA" id="ARBA00022475"/>
    </source>
</evidence>
<evidence type="ECO:0000256" key="11">
    <source>
        <dbReference type="ARBA" id="ARBA00023136"/>
    </source>
</evidence>
<name>A0A4R3KCV1_9BACI</name>
<keyword evidence="9 12" id="KW-1133">Transmembrane helix</keyword>
<feature type="transmembrane region" description="Helical" evidence="12">
    <location>
        <begin position="219"/>
        <end position="236"/>
    </location>
</feature>
<proteinExistence type="inferred from homology"/>
<keyword evidence="7 12" id="KW-0479">Metal-binding</keyword>
<dbReference type="RefSeq" id="WP_132769538.1">
    <property type="nucleotide sequence ID" value="NZ_SMAB01000014.1"/>
</dbReference>
<keyword evidence="5 12" id="KW-0349">Heme</keyword>
<keyword evidence="8 12" id="KW-0249">Electron transport</keyword>
<evidence type="ECO:0000256" key="3">
    <source>
        <dbReference type="ARBA" id="ARBA00022448"/>
    </source>
</evidence>
<evidence type="ECO:0000256" key="10">
    <source>
        <dbReference type="ARBA" id="ARBA00023004"/>
    </source>
</evidence>